<gene>
    <name evidence="7" type="ORF">RHSIM_Rhsim02G0204100</name>
</gene>
<evidence type="ECO:0000259" key="6">
    <source>
        <dbReference type="PROSITE" id="PS51005"/>
    </source>
</evidence>
<dbReference type="PROSITE" id="PS51005">
    <property type="entry name" value="NAC"/>
    <property type="match status" value="1"/>
</dbReference>
<dbReference type="PANTHER" id="PTHR31719:SF164">
    <property type="entry name" value="NAC DOMAIN-CONTAINING PROTEIN"/>
    <property type="match status" value="1"/>
</dbReference>
<dbReference type="EMBL" id="WJXA01000002">
    <property type="protein sequence ID" value="KAF7149927.1"/>
    <property type="molecule type" value="Genomic_DNA"/>
</dbReference>
<dbReference type="SUPFAM" id="SSF101941">
    <property type="entry name" value="NAC domain"/>
    <property type="match status" value="1"/>
</dbReference>
<dbReference type="Gene3D" id="2.170.150.80">
    <property type="entry name" value="NAC domain"/>
    <property type="match status" value="1"/>
</dbReference>
<evidence type="ECO:0000256" key="4">
    <source>
        <dbReference type="ARBA" id="ARBA00023242"/>
    </source>
</evidence>
<evidence type="ECO:0000313" key="7">
    <source>
        <dbReference type="EMBL" id="KAF7149927.1"/>
    </source>
</evidence>
<evidence type="ECO:0000313" key="8">
    <source>
        <dbReference type="Proteomes" id="UP000626092"/>
    </source>
</evidence>
<keyword evidence="4" id="KW-0539">Nucleus</keyword>
<reference evidence="7" key="1">
    <citation type="submission" date="2019-11" db="EMBL/GenBank/DDBJ databases">
        <authorList>
            <person name="Liu Y."/>
            <person name="Hou J."/>
            <person name="Li T.-Q."/>
            <person name="Guan C.-H."/>
            <person name="Wu X."/>
            <person name="Wu H.-Z."/>
            <person name="Ling F."/>
            <person name="Zhang R."/>
            <person name="Shi X.-G."/>
            <person name="Ren J.-P."/>
            <person name="Chen E.-F."/>
            <person name="Sun J.-M."/>
        </authorList>
    </citation>
    <scope>NUCLEOTIDE SEQUENCE</scope>
    <source>
        <strain evidence="7">Adult_tree_wgs_1</strain>
        <tissue evidence="7">Leaves</tissue>
    </source>
</reference>
<evidence type="ECO:0000256" key="3">
    <source>
        <dbReference type="ARBA" id="ARBA00023163"/>
    </source>
</evidence>
<comment type="caution">
    <text evidence="7">The sequence shown here is derived from an EMBL/GenBank/DDBJ whole genome shotgun (WGS) entry which is preliminary data.</text>
</comment>
<sequence length="408" mass="46381">MSRLPSGYRFRPTNKELLDFLKKKSTDQTLPCDVFIEREIYGADDKAPWQIFTDEDPWEICRTKDEKTNLWKTEGTIYVFTSLIKGSAKKRPRTAGCGSWHGETALEQVLEMDKDKINLIGYKRILCCKISNEMGAIDRSVTKGHWIMHEYSLPDGGECVLCRIKRDDSKDTKISPPRKGKNVDQAATIDDDHTVPKPAKRIRTNLVEEKKMDCHIVAAPEAQIQVAPLLEELLMQEQSFAMINDPNELTVEEFEAIWEEQENAKTWLSAELLPNDHESEGFVSPNPMLHATAEPSPIFSFSNDLFLDQQKNNISGHLPSIWWTTVALLAIDNCDALPWLPVKPTESSGINQSHLNHRRRSDACQPQDHRDDLTLIDRLLNSKHVQNHSHKQAASSTQSVQASHLQPI</sequence>
<keyword evidence="8" id="KW-1185">Reference proteome</keyword>
<keyword evidence="1" id="KW-0805">Transcription regulation</keyword>
<dbReference type="Pfam" id="PF02365">
    <property type="entry name" value="NAM"/>
    <property type="match status" value="1"/>
</dbReference>
<feature type="region of interest" description="Disordered" evidence="5">
    <location>
        <begin position="347"/>
        <end position="367"/>
    </location>
</feature>
<protein>
    <recommendedName>
        <fullName evidence="6">NAC domain-containing protein</fullName>
    </recommendedName>
</protein>
<dbReference type="GO" id="GO:0003677">
    <property type="term" value="F:DNA binding"/>
    <property type="evidence" value="ECO:0007669"/>
    <property type="project" value="UniProtKB-KW"/>
</dbReference>
<evidence type="ECO:0000256" key="1">
    <source>
        <dbReference type="ARBA" id="ARBA00023015"/>
    </source>
</evidence>
<evidence type="ECO:0000256" key="5">
    <source>
        <dbReference type="SAM" id="MobiDB-lite"/>
    </source>
</evidence>
<accession>A0A834HB25</accession>
<dbReference type="InterPro" id="IPR003441">
    <property type="entry name" value="NAC-dom"/>
</dbReference>
<dbReference type="GO" id="GO:0048731">
    <property type="term" value="P:system development"/>
    <property type="evidence" value="ECO:0007669"/>
    <property type="project" value="TreeGrafter"/>
</dbReference>
<dbReference type="InterPro" id="IPR036093">
    <property type="entry name" value="NAC_dom_sf"/>
</dbReference>
<dbReference type="OrthoDB" id="1622899at2759"/>
<name>A0A834HB25_RHOSS</name>
<dbReference type="PANTHER" id="PTHR31719">
    <property type="entry name" value="NAC TRANSCRIPTION FACTOR 56"/>
    <property type="match status" value="1"/>
</dbReference>
<dbReference type="AlphaFoldDB" id="A0A834HB25"/>
<feature type="compositionally biased region" description="Low complexity" evidence="5">
    <location>
        <begin position="392"/>
        <end position="408"/>
    </location>
</feature>
<feature type="region of interest" description="Disordered" evidence="5">
    <location>
        <begin position="385"/>
        <end position="408"/>
    </location>
</feature>
<keyword evidence="3" id="KW-0804">Transcription</keyword>
<keyword evidence="2" id="KW-0238">DNA-binding</keyword>
<proteinExistence type="predicted"/>
<organism evidence="7 8">
    <name type="scientific">Rhododendron simsii</name>
    <name type="common">Sims's rhododendron</name>
    <dbReference type="NCBI Taxonomy" id="118357"/>
    <lineage>
        <taxon>Eukaryota</taxon>
        <taxon>Viridiplantae</taxon>
        <taxon>Streptophyta</taxon>
        <taxon>Embryophyta</taxon>
        <taxon>Tracheophyta</taxon>
        <taxon>Spermatophyta</taxon>
        <taxon>Magnoliopsida</taxon>
        <taxon>eudicotyledons</taxon>
        <taxon>Gunneridae</taxon>
        <taxon>Pentapetalae</taxon>
        <taxon>asterids</taxon>
        <taxon>Ericales</taxon>
        <taxon>Ericaceae</taxon>
        <taxon>Ericoideae</taxon>
        <taxon>Rhodoreae</taxon>
        <taxon>Rhododendron</taxon>
    </lineage>
</organism>
<dbReference type="GO" id="GO:0006355">
    <property type="term" value="P:regulation of DNA-templated transcription"/>
    <property type="evidence" value="ECO:0007669"/>
    <property type="project" value="InterPro"/>
</dbReference>
<dbReference type="Proteomes" id="UP000626092">
    <property type="component" value="Unassembled WGS sequence"/>
</dbReference>
<feature type="domain" description="NAC" evidence="6">
    <location>
        <begin position="4"/>
        <end position="177"/>
    </location>
</feature>
<evidence type="ECO:0000256" key="2">
    <source>
        <dbReference type="ARBA" id="ARBA00023125"/>
    </source>
</evidence>